<dbReference type="Pfam" id="PF17048">
    <property type="entry name" value="Ceramidse_alk_C"/>
    <property type="match status" value="1"/>
</dbReference>
<evidence type="ECO:0000256" key="1">
    <source>
        <dbReference type="ARBA" id="ARBA00009835"/>
    </source>
</evidence>
<dbReference type="GO" id="GO:0046512">
    <property type="term" value="P:sphingosine biosynthetic process"/>
    <property type="evidence" value="ECO:0007669"/>
    <property type="project" value="TreeGrafter"/>
</dbReference>
<evidence type="ECO:0000256" key="3">
    <source>
        <dbReference type="PIRSR" id="PIRSR606823-1"/>
    </source>
</evidence>
<dbReference type="GO" id="GO:0042759">
    <property type="term" value="P:long-chain fatty acid biosynthetic process"/>
    <property type="evidence" value="ECO:0007669"/>
    <property type="project" value="TreeGrafter"/>
</dbReference>
<feature type="domain" description="Neutral/alkaline non-lysosomal ceramidase C-terminal" evidence="7">
    <location>
        <begin position="600"/>
        <end position="673"/>
    </location>
</feature>
<feature type="binding site" evidence="4">
    <location>
        <position position="110"/>
    </location>
    <ligand>
        <name>Zn(2+)</name>
        <dbReference type="ChEBI" id="CHEBI:29105"/>
    </ligand>
</feature>
<gene>
    <name evidence="8" type="ORF">Bca52824_013397</name>
</gene>
<dbReference type="OrthoDB" id="191371at2759"/>
<protein>
    <recommendedName>
        <fullName evidence="5">Neutral ceramidase</fullName>
        <ecNumber evidence="5">3.5.1.23</ecNumber>
    </recommendedName>
</protein>
<dbReference type="InterPro" id="IPR006823">
    <property type="entry name" value="Ceramidase_alk"/>
</dbReference>
<feature type="binding site" evidence="4">
    <location>
        <position position="219"/>
    </location>
    <ligand>
        <name>Zn(2+)</name>
        <dbReference type="ChEBI" id="CHEBI:29105"/>
    </ligand>
</feature>
<dbReference type="GO" id="GO:0017040">
    <property type="term" value="F:N-acylsphingosine amidohydrolase activity"/>
    <property type="evidence" value="ECO:0007669"/>
    <property type="project" value="UniProtKB-UniRule"/>
</dbReference>
<dbReference type="Gene3D" id="2.60.40.2300">
    <property type="entry name" value="Neutral/alkaline non-lysosomal ceramidase, C-terminal domain"/>
    <property type="match status" value="1"/>
</dbReference>
<keyword evidence="2 5" id="KW-0378">Hydrolase</keyword>
<evidence type="ECO:0000256" key="2">
    <source>
        <dbReference type="ARBA" id="ARBA00022801"/>
    </source>
</evidence>
<proteinExistence type="inferred from homology"/>
<evidence type="ECO:0000259" key="7">
    <source>
        <dbReference type="Pfam" id="PF17048"/>
    </source>
</evidence>
<comment type="catalytic activity">
    <reaction evidence="5">
        <text>an N-acylsphing-4-enine + H2O = sphing-4-enine + a fatty acid</text>
        <dbReference type="Rhea" id="RHEA:20856"/>
        <dbReference type="ChEBI" id="CHEBI:15377"/>
        <dbReference type="ChEBI" id="CHEBI:28868"/>
        <dbReference type="ChEBI" id="CHEBI:52639"/>
        <dbReference type="ChEBI" id="CHEBI:57756"/>
        <dbReference type="EC" id="3.5.1.23"/>
    </reaction>
</comment>
<dbReference type="GO" id="GO:0005576">
    <property type="term" value="C:extracellular region"/>
    <property type="evidence" value="ECO:0007669"/>
    <property type="project" value="TreeGrafter"/>
</dbReference>
<dbReference type="AlphaFoldDB" id="A0A8X8B193"/>
<dbReference type="GO" id="GO:0016020">
    <property type="term" value="C:membrane"/>
    <property type="evidence" value="ECO:0007669"/>
    <property type="project" value="GOC"/>
</dbReference>
<dbReference type="InterPro" id="IPR038445">
    <property type="entry name" value="NCDase_C_sf"/>
</dbReference>
<feature type="binding site" evidence="4">
    <location>
        <position position="476"/>
    </location>
    <ligand>
        <name>Zn(2+)</name>
        <dbReference type="ChEBI" id="CHEBI:29105"/>
    </ligand>
</feature>
<accession>A0A8X8B193</accession>
<dbReference type="PANTHER" id="PTHR12670:SF1">
    <property type="entry name" value="NEUTRAL CERAMIDASE"/>
    <property type="match status" value="1"/>
</dbReference>
<dbReference type="EMBL" id="JAAMPC010000003">
    <property type="protein sequence ID" value="KAG2320184.1"/>
    <property type="molecule type" value="Genomic_DNA"/>
</dbReference>
<keyword evidence="9" id="KW-1185">Reference proteome</keyword>
<feature type="domain" description="Neutral/alkaline non-lysosomal ceramidase N-terminal" evidence="6">
    <location>
        <begin position="454"/>
        <end position="548"/>
    </location>
</feature>
<evidence type="ECO:0000256" key="5">
    <source>
        <dbReference type="RuleBase" id="RU366019"/>
    </source>
</evidence>
<feature type="active site" description="Nucleophile" evidence="3">
    <location>
        <position position="329"/>
    </location>
</feature>
<dbReference type="Pfam" id="PF04734">
    <property type="entry name" value="Ceramidase_alk"/>
    <property type="match status" value="2"/>
</dbReference>
<dbReference type="GO" id="GO:0046514">
    <property type="term" value="P:ceramide catabolic process"/>
    <property type="evidence" value="ECO:0007669"/>
    <property type="project" value="InterPro"/>
</dbReference>
<sequence>MEEISLVRLWSSFFCISTLLMLRVYSYSEYLIGLGSYDITGPAADVNMMGYADMEQVASGIHFRLRKRVVFVNIDACMASQIVTLKVIERLKSRYGDLYTEKNVAISGIHTHAGPGGYLQYVVYIVTSLGFVRQSFDAFVDGIENSIIQAHENLRPGSIFLNNGELLDAGVNRSPSAYLNNPPEERSKHKYDTDKEMSLLKFVDDQWGPVGSFSWFATHGTSMSRTNSLISGDNKGAAARLMEDWFEQNTGEREEVISDEIPRRVSSIIEYHQDSHEELIELASCFGSQPGRPAARISSSARRVRSALRKADKPGFVSAFCQTNCGDVSPNVLGAFCLDTGLPCDFNHSTCGGRNELCYGRGPGYPDEFESTCIIGERQFKKALDLFNKASEQLQGKVDYRQVYVDFSQLNVTLPKKDGSSEVVKTCPAAMGFAFAAGTTDGPGAFDFTQGDDKPSILSLQILRIGKLFILSVPGEFTTMAGRRLRDAVKTQLKSSGDKELSGEIHVVIAGLANGYSQYVTTFEEYQVQRYEGASTLFGPHTLSGYIQEFKKLSKSLVLGRTVQPGPQPPDLLDKQLSFLTPVVMDSTPGGDSFGDGISDDKTWTPVYDDDDLCLRFKWSRPKKLSSRSQATIEWRIPESASPGVYRITHFGAAKKLFGSVQHFTGSSRAFVVT</sequence>
<evidence type="ECO:0000313" key="9">
    <source>
        <dbReference type="Proteomes" id="UP000886595"/>
    </source>
</evidence>
<keyword evidence="4" id="KW-0862">Zinc</keyword>
<organism evidence="8 9">
    <name type="scientific">Brassica carinata</name>
    <name type="common">Ethiopian mustard</name>
    <name type="synonym">Abyssinian cabbage</name>
    <dbReference type="NCBI Taxonomy" id="52824"/>
    <lineage>
        <taxon>Eukaryota</taxon>
        <taxon>Viridiplantae</taxon>
        <taxon>Streptophyta</taxon>
        <taxon>Embryophyta</taxon>
        <taxon>Tracheophyta</taxon>
        <taxon>Spermatophyta</taxon>
        <taxon>Magnoliopsida</taxon>
        <taxon>eudicotyledons</taxon>
        <taxon>Gunneridae</taxon>
        <taxon>Pentapetalae</taxon>
        <taxon>rosids</taxon>
        <taxon>malvids</taxon>
        <taxon>Brassicales</taxon>
        <taxon>Brassicaceae</taxon>
        <taxon>Brassiceae</taxon>
        <taxon>Brassica</taxon>
    </lineage>
</organism>
<keyword evidence="5" id="KW-0746">Sphingolipid metabolism</keyword>
<dbReference type="GO" id="GO:0046872">
    <property type="term" value="F:metal ion binding"/>
    <property type="evidence" value="ECO:0007669"/>
    <property type="project" value="UniProtKB-KW"/>
</dbReference>
<dbReference type="EC" id="3.5.1.23" evidence="5"/>
<evidence type="ECO:0000259" key="6">
    <source>
        <dbReference type="Pfam" id="PF04734"/>
    </source>
</evidence>
<feature type="domain" description="Neutral/alkaline non-lysosomal ceramidase N-terminal" evidence="6">
    <location>
        <begin position="30"/>
        <end position="453"/>
    </location>
</feature>
<evidence type="ECO:0000313" key="8">
    <source>
        <dbReference type="EMBL" id="KAG2320184.1"/>
    </source>
</evidence>
<keyword evidence="5" id="KW-0443">Lipid metabolism</keyword>
<name>A0A8X8B193_BRACI</name>
<feature type="binding site" evidence="4">
    <location>
        <position position="519"/>
    </location>
    <ligand>
        <name>Zn(2+)</name>
        <dbReference type="ChEBI" id="CHEBI:29105"/>
    </ligand>
</feature>
<dbReference type="Proteomes" id="UP000886595">
    <property type="component" value="Unassembled WGS sequence"/>
</dbReference>
<comment type="cofactor">
    <cofactor evidence="4">
        <name>Zn(2+)</name>
        <dbReference type="ChEBI" id="CHEBI:29105"/>
    </cofactor>
    <text evidence="4">Binds 1 zinc ion per subunit.</text>
</comment>
<comment type="similarity">
    <text evidence="1 5">Belongs to the neutral ceramidase family.</text>
</comment>
<comment type="caution">
    <text evidence="8">The sequence shown here is derived from an EMBL/GenBank/DDBJ whole genome shotgun (WGS) entry which is preliminary data.</text>
</comment>
<evidence type="ECO:0000256" key="4">
    <source>
        <dbReference type="PIRSR" id="PIRSR606823-2"/>
    </source>
</evidence>
<dbReference type="InterPro" id="IPR031329">
    <property type="entry name" value="NEUT/ALK_ceramidase_N"/>
</dbReference>
<keyword evidence="4" id="KW-0479">Metal-binding</keyword>
<reference evidence="8 9" key="1">
    <citation type="submission" date="2020-02" db="EMBL/GenBank/DDBJ databases">
        <authorList>
            <person name="Ma Q."/>
            <person name="Huang Y."/>
            <person name="Song X."/>
            <person name="Pei D."/>
        </authorList>
    </citation>
    <scope>NUCLEOTIDE SEQUENCE [LARGE SCALE GENOMIC DNA]</scope>
    <source>
        <strain evidence="8">Sxm20200214</strain>
        <tissue evidence="8">Leaf</tissue>
    </source>
</reference>
<dbReference type="PANTHER" id="PTHR12670">
    <property type="entry name" value="CERAMIDASE"/>
    <property type="match status" value="1"/>
</dbReference>
<dbReference type="InterPro" id="IPR031331">
    <property type="entry name" value="NEUT/ALK_ceramidase_C"/>
</dbReference>